<dbReference type="SUPFAM" id="SSF50630">
    <property type="entry name" value="Acid proteases"/>
    <property type="match status" value="1"/>
</dbReference>
<evidence type="ECO:0000256" key="1">
    <source>
        <dbReference type="SAM" id="MobiDB-lite"/>
    </source>
</evidence>
<dbReference type="Pfam" id="PF13975">
    <property type="entry name" value="gag-asp_proteas"/>
    <property type="match status" value="1"/>
</dbReference>
<dbReference type="RefSeq" id="WP_272776875.1">
    <property type="nucleotide sequence ID" value="NZ_JAQQLI010000012.1"/>
</dbReference>
<sequence>MRSIIVFALLALALGATVPRLYLDATARTPPAAQAGPQAPATPAGGYRSLTLRKDDRGHFQTEASLDGRRVSVLVDTGASVIALRASDAARLGVRPQARDYTARVTTANGTVMAAPTEIGRVDVGGIVVHHVAALVLPDEALSQNLLGMSFLSRVRFEHHGGRLMLEQ</sequence>
<dbReference type="NCBIfam" id="TIGR02281">
    <property type="entry name" value="clan_AA_DTGA"/>
    <property type="match status" value="1"/>
</dbReference>
<keyword evidence="3" id="KW-1185">Reference proteome</keyword>
<feature type="compositionally biased region" description="Low complexity" evidence="1">
    <location>
        <begin position="30"/>
        <end position="46"/>
    </location>
</feature>
<reference evidence="2" key="1">
    <citation type="journal article" date="2023" name="Microbiol Resour">
        <title>Genome Sequences of Rhodoplanes serenus and Two Thermotolerant Strains, Rhodoplanes tepidamans and 'Rhodoplanes cryptolactis,' Further Refine the Genus.</title>
        <authorList>
            <person name="Rayyan A.A."/>
            <person name="Kyndt J.A."/>
        </authorList>
    </citation>
    <scope>NUCLEOTIDE SEQUENCE</scope>
    <source>
        <strain evidence="2">DSM 9987</strain>
    </source>
</reference>
<reference evidence="2" key="2">
    <citation type="submission" date="2023-02" db="EMBL/GenBank/DDBJ databases">
        <authorList>
            <person name="Rayyan A."/>
            <person name="Meyer T."/>
            <person name="Kyndt J.A."/>
        </authorList>
    </citation>
    <scope>NUCLEOTIDE SEQUENCE</scope>
    <source>
        <strain evidence="2">DSM 9987</strain>
    </source>
</reference>
<dbReference type="CDD" id="cd05483">
    <property type="entry name" value="retropepsin_like_bacteria"/>
    <property type="match status" value="1"/>
</dbReference>
<dbReference type="Gene3D" id="2.40.70.10">
    <property type="entry name" value="Acid Proteases"/>
    <property type="match status" value="1"/>
</dbReference>
<protein>
    <submittedName>
        <fullName evidence="2">TIGR02281 family clan AA aspartic protease</fullName>
        <ecNumber evidence="2">3.4.23.-</ecNumber>
    </submittedName>
</protein>
<keyword evidence="2" id="KW-0378">Hydrolase</keyword>
<comment type="caution">
    <text evidence="2">The sequence shown here is derived from an EMBL/GenBank/DDBJ whole genome shotgun (WGS) entry which is preliminary data.</text>
</comment>
<dbReference type="PROSITE" id="PS00141">
    <property type="entry name" value="ASP_PROTEASE"/>
    <property type="match status" value="1"/>
</dbReference>
<dbReference type="EC" id="3.4.23.-" evidence="2"/>
<proteinExistence type="predicted"/>
<feature type="region of interest" description="Disordered" evidence="1">
    <location>
        <begin position="30"/>
        <end position="50"/>
    </location>
</feature>
<gene>
    <name evidence="2" type="ORF">PQJ73_10080</name>
</gene>
<evidence type="ECO:0000313" key="3">
    <source>
        <dbReference type="Proteomes" id="UP001165652"/>
    </source>
</evidence>
<dbReference type="GO" id="GO:0006508">
    <property type="term" value="P:proteolysis"/>
    <property type="evidence" value="ECO:0007669"/>
    <property type="project" value="UniProtKB-KW"/>
</dbReference>
<evidence type="ECO:0000313" key="2">
    <source>
        <dbReference type="EMBL" id="MDC7786028.1"/>
    </source>
</evidence>
<dbReference type="InterPro" id="IPR011969">
    <property type="entry name" value="Clan_AA_Asp_peptidase_C"/>
</dbReference>
<dbReference type="InterPro" id="IPR021109">
    <property type="entry name" value="Peptidase_aspartic_dom_sf"/>
</dbReference>
<dbReference type="InterPro" id="IPR034122">
    <property type="entry name" value="Retropepsin-like_bacterial"/>
</dbReference>
<keyword evidence="2" id="KW-0645">Protease</keyword>
<dbReference type="InterPro" id="IPR001969">
    <property type="entry name" value="Aspartic_peptidase_AS"/>
</dbReference>
<accession>A0ABT5J8P3</accession>
<dbReference type="GO" id="GO:0008233">
    <property type="term" value="F:peptidase activity"/>
    <property type="evidence" value="ECO:0007669"/>
    <property type="project" value="UniProtKB-KW"/>
</dbReference>
<dbReference type="EMBL" id="JAQQLI010000012">
    <property type="protein sequence ID" value="MDC7786028.1"/>
    <property type="molecule type" value="Genomic_DNA"/>
</dbReference>
<name>A0ABT5J8P3_RHOTP</name>
<organism evidence="2 3">
    <name type="scientific">Rhodoplanes tepidamans</name>
    <name type="common">Rhodoplanes cryptolactis</name>
    <dbReference type="NCBI Taxonomy" id="200616"/>
    <lineage>
        <taxon>Bacteria</taxon>
        <taxon>Pseudomonadati</taxon>
        <taxon>Pseudomonadota</taxon>
        <taxon>Alphaproteobacteria</taxon>
        <taxon>Hyphomicrobiales</taxon>
        <taxon>Nitrobacteraceae</taxon>
        <taxon>Rhodoplanes</taxon>
    </lineage>
</organism>
<dbReference type="Proteomes" id="UP001165652">
    <property type="component" value="Unassembled WGS sequence"/>
</dbReference>